<reference evidence="7" key="1">
    <citation type="submission" date="2019-01" db="EMBL/GenBank/DDBJ databases">
        <title>Cytophagaceae bacterium strain CAR-16.</title>
        <authorList>
            <person name="Chen W.-M."/>
        </authorList>
    </citation>
    <scope>NUCLEOTIDE SEQUENCE [LARGE SCALE GENOMIC DNA]</scope>
    <source>
        <strain evidence="7">CHR27</strain>
    </source>
</reference>
<feature type="domain" description="HTH lysR-type" evidence="5">
    <location>
        <begin position="1"/>
        <end position="58"/>
    </location>
</feature>
<dbReference type="GO" id="GO:0003700">
    <property type="term" value="F:DNA-binding transcription factor activity"/>
    <property type="evidence" value="ECO:0007669"/>
    <property type="project" value="InterPro"/>
</dbReference>
<proteinExistence type="inferred from homology"/>
<evidence type="ECO:0000256" key="3">
    <source>
        <dbReference type="ARBA" id="ARBA00023125"/>
    </source>
</evidence>
<gene>
    <name evidence="6" type="ORF">EQG66_03030</name>
</gene>
<dbReference type="SUPFAM" id="SSF53850">
    <property type="entry name" value="Periplasmic binding protein-like II"/>
    <property type="match status" value="1"/>
</dbReference>
<dbReference type="GO" id="GO:0003677">
    <property type="term" value="F:DNA binding"/>
    <property type="evidence" value="ECO:0007669"/>
    <property type="project" value="UniProtKB-KW"/>
</dbReference>
<dbReference type="PANTHER" id="PTHR30346:SF0">
    <property type="entry name" value="HCA OPERON TRANSCRIPTIONAL ACTIVATOR HCAR"/>
    <property type="match status" value="1"/>
</dbReference>
<evidence type="ECO:0000313" key="6">
    <source>
        <dbReference type="EMBL" id="RXR30323.1"/>
    </source>
</evidence>
<dbReference type="OrthoDB" id="7216893at2"/>
<dbReference type="Gene3D" id="3.40.190.10">
    <property type="entry name" value="Periplasmic binding protein-like II"/>
    <property type="match status" value="2"/>
</dbReference>
<dbReference type="PANTHER" id="PTHR30346">
    <property type="entry name" value="TRANSCRIPTIONAL DUAL REGULATOR HCAR-RELATED"/>
    <property type="match status" value="1"/>
</dbReference>
<dbReference type="InterPro" id="IPR036390">
    <property type="entry name" value="WH_DNA-bd_sf"/>
</dbReference>
<dbReference type="GO" id="GO:0032993">
    <property type="term" value="C:protein-DNA complex"/>
    <property type="evidence" value="ECO:0007669"/>
    <property type="project" value="TreeGrafter"/>
</dbReference>
<dbReference type="Gene3D" id="1.10.10.10">
    <property type="entry name" value="Winged helix-like DNA-binding domain superfamily/Winged helix DNA-binding domain"/>
    <property type="match status" value="1"/>
</dbReference>
<comment type="similarity">
    <text evidence="1">Belongs to the LysR transcriptional regulatory family.</text>
</comment>
<protein>
    <submittedName>
        <fullName evidence="6">LysR family transcriptional regulator</fullName>
    </submittedName>
</protein>
<dbReference type="PROSITE" id="PS50931">
    <property type="entry name" value="HTH_LYSR"/>
    <property type="match status" value="1"/>
</dbReference>
<dbReference type="FunFam" id="1.10.10.10:FF:000001">
    <property type="entry name" value="LysR family transcriptional regulator"/>
    <property type="match status" value="1"/>
</dbReference>
<evidence type="ECO:0000256" key="1">
    <source>
        <dbReference type="ARBA" id="ARBA00009437"/>
    </source>
</evidence>
<evidence type="ECO:0000259" key="5">
    <source>
        <dbReference type="PROSITE" id="PS50931"/>
    </source>
</evidence>
<evidence type="ECO:0000256" key="2">
    <source>
        <dbReference type="ARBA" id="ARBA00023015"/>
    </source>
</evidence>
<dbReference type="Pfam" id="PF03466">
    <property type="entry name" value="LysR_substrate"/>
    <property type="match status" value="1"/>
</dbReference>
<dbReference type="AlphaFoldDB" id="A0A4Q1KKD8"/>
<dbReference type="SUPFAM" id="SSF46785">
    <property type="entry name" value="Winged helix' DNA-binding domain"/>
    <property type="match status" value="1"/>
</dbReference>
<dbReference type="InterPro" id="IPR005119">
    <property type="entry name" value="LysR_subst-bd"/>
</dbReference>
<dbReference type="Proteomes" id="UP000290958">
    <property type="component" value="Unassembled WGS sequence"/>
</dbReference>
<evidence type="ECO:0000313" key="7">
    <source>
        <dbReference type="Proteomes" id="UP000290958"/>
    </source>
</evidence>
<comment type="caution">
    <text evidence="6">The sequence shown here is derived from an EMBL/GenBank/DDBJ whole genome shotgun (WGS) entry which is preliminary data.</text>
</comment>
<dbReference type="InterPro" id="IPR036388">
    <property type="entry name" value="WH-like_DNA-bd_sf"/>
</dbReference>
<keyword evidence="3" id="KW-0238">DNA-binding</keyword>
<keyword evidence="2" id="KW-0805">Transcription regulation</keyword>
<dbReference type="EMBL" id="SBKP01000002">
    <property type="protein sequence ID" value="RXR30323.1"/>
    <property type="molecule type" value="Genomic_DNA"/>
</dbReference>
<name>A0A4Q1KKD8_9SPHN</name>
<keyword evidence="7" id="KW-1185">Reference proteome</keyword>
<organism evidence="6 7">
    <name type="scientific">Sphingobium fluviale</name>
    <dbReference type="NCBI Taxonomy" id="2506423"/>
    <lineage>
        <taxon>Bacteria</taxon>
        <taxon>Pseudomonadati</taxon>
        <taxon>Pseudomonadota</taxon>
        <taxon>Alphaproteobacteria</taxon>
        <taxon>Sphingomonadales</taxon>
        <taxon>Sphingomonadaceae</taxon>
        <taxon>Sphingobium</taxon>
    </lineage>
</organism>
<dbReference type="CDD" id="cd08414">
    <property type="entry name" value="PBP2_LTTR_aromatics_like"/>
    <property type="match status" value="1"/>
</dbReference>
<accession>A0A4Q1KKD8</accession>
<evidence type="ECO:0000256" key="4">
    <source>
        <dbReference type="ARBA" id="ARBA00023163"/>
    </source>
</evidence>
<keyword evidence="4" id="KW-0804">Transcription</keyword>
<sequence>MELRHVRYVVAAADHGSFRQAAAVLGIQESAVSRRIRDLEGRLGTAFFIRSPGGVKLTHAGKQFVQRGRKALSEIGMAKAEVSAIGRGEDGHLRIGIFSSLASGFLSDLIQTFGEQHAAIKLTFIDGNPADHLAAIRQHQLDIAFITGADEWPGFASQQLWSERIFVVLPSDHPRASEPQVQFSGLAHEAFIVSEAAPGQEIHDYLVQRLADLGRHPEIHHHAVGRDNLMRLVALGRGLTVTSEATTAAHFPGVVFRPIEDEILPFCAVWSPSNDNPALLGLMELARSMTDATKQSAFSFLDPDATSEPDKDLASKT</sequence>
<dbReference type="InterPro" id="IPR000847">
    <property type="entry name" value="LysR_HTH_N"/>
</dbReference>
<dbReference type="Pfam" id="PF00126">
    <property type="entry name" value="HTH_1"/>
    <property type="match status" value="1"/>
</dbReference>